<gene>
    <name evidence="4" type="ORF">BC938DRAFT_475929</name>
</gene>
<dbReference type="PANTHER" id="PTHR14187:SF5">
    <property type="entry name" value="HEAT SHOCK 70 KDA PROTEIN 12A"/>
    <property type="match status" value="1"/>
</dbReference>
<dbReference type="Gene3D" id="3.30.420.40">
    <property type="match status" value="2"/>
</dbReference>
<keyword evidence="1" id="KW-0547">Nucleotide-binding</keyword>
<dbReference type="Pfam" id="PF00012">
    <property type="entry name" value="HSP70"/>
    <property type="match status" value="1"/>
</dbReference>
<evidence type="ECO:0000313" key="4">
    <source>
        <dbReference type="EMBL" id="RUS32257.1"/>
    </source>
</evidence>
<dbReference type="InterPro" id="IPR043129">
    <property type="entry name" value="ATPase_NBD"/>
</dbReference>
<sequence>MNPPTFVTPPSQQDHATELLHPDTRIVAAIDFGTTHSGFAMVSFPPPYLQRLYVTARVNWPAEGVQIYDRWLHQAGKYPKNLTCIRYDSNGDCISWGYEARYGSTSRTGERYERFKLHLARNNTSNLQLLPEHRTAVEIISDYLRSLHKFFLENYLQKVYGNIYENKDILWILTVPAMWEESAKQRMTDAAVQAGIVSAREAKDRSRFKIVLEPEAAAMTCCEHSIENNLKVNDNFIVVDAGGGTVDLTTYHITRDASTGRESLRELCDGIGGCCGSTYVDENFFKFLETKCGATVVSQFREKKPGAWCQSIVQPWENIKKRFSDLTSTDQDIEAPSSLTYLMTTAERRRFEHQSDGAIRITVKDMLAIFDPVVNQVIDLIEQQIDRCDINLSGSKIDKIVLVGGFGNSDYLHATIVNRFPNIQVTRPREPGMAVMAGAVLLGLNSSYISARCSRYTYGLKVSGPWTPENQASDGEKYWNECEGMVYANNLFHTMVSRGQQCEVGDDVSERFIPTGTNQTHSFFEFFHTDLPSAKYISSATRAVNALVPILATNQDGASQAVHRRIRVNIVQDLSGSMSGEPINACKAGIKSLCNVLRPQDAVGLIEFGSSVTVLSNIFRSPISSAELPDLVDAMQTCGSTVLYDAIHKGMTTLKAAAEHDNDHHTKNVLIVYTDGRENMSRTSFSVLSTFLQSHQIPNFRLYFANVNGILNNPQLINLCNTNPCKEFCKIIPVEDSGESIMSAFSKIRRDIQLFRTQNQDLLSKHVDLKMVFCESKIRAEMYCESAGETQDCDLEFFTL</sequence>
<dbReference type="Pfam" id="PF00092">
    <property type="entry name" value="VWA"/>
    <property type="match status" value="1"/>
</dbReference>
<dbReference type="CDD" id="cd00198">
    <property type="entry name" value="vWFA"/>
    <property type="match status" value="1"/>
</dbReference>
<dbReference type="InterPro" id="IPR013126">
    <property type="entry name" value="Hsp_70_fam"/>
</dbReference>
<accession>A0A433QR81</accession>
<dbReference type="Proteomes" id="UP000274822">
    <property type="component" value="Unassembled WGS sequence"/>
</dbReference>
<feature type="domain" description="VWFA" evidence="3">
    <location>
        <begin position="567"/>
        <end position="748"/>
    </location>
</feature>
<dbReference type="EMBL" id="RBNJ01002217">
    <property type="protein sequence ID" value="RUS32257.1"/>
    <property type="molecule type" value="Genomic_DNA"/>
</dbReference>
<comment type="caution">
    <text evidence="4">The sequence shown here is derived from an EMBL/GenBank/DDBJ whole genome shotgun (WGS) entry which is preliminary data.</text>
</comment>
<evidence type="ECO:0000259" key="3">
    <source>
        <dbReference type="PROSITE" id="PS50234"/>
    </source>
</evidence>
<organism evidence="4 5">
    <name type="scientific">Jimgerdemannia flammicorona</name>
    <dbReference type="NCBI Taxonomy" id="994334"/>
    <lineage>
        <taxon>Eukaryota</taxon>
        <taxon>Fungi</taxon>
        <taxon>Fungi incertae sedis</taxon>
        <taxon>Mucoromycota</taxon>
        <taxon>Mucoromycotina</taxon>
        <taxon>Endogonomycetes</taxon>
        <taxon>Endogonales</taxon>
        <taxon>Endogonaceae</taxon>
        <taxon>Jimgerdemannia</taxon>
    </lineage>
</organism>
<dbReference type="GO" id="GO:0140662">
    <property type="term" value="F:ATP-dependent protein folding chaperone"/>
    <property type="evidence" value="ECO:0007669"/>
    <property type="project" value="InterPro"/>
</dbReference>
<dbReference type="SUPFAM" id="SSF53300">
    <property type="entry name" value="vWA-like"/>
    <property type="match status" value="1"/>
</dbReference>
<dbReference type="InterPro" id="IPR036465">
    <property type="entry name" value="vWFA_dom_sf"/>
</dbReference>
<dbReference type="SUPFAM" id="SSF53067">
    <property type="entry name" value="Actin-like ATPase domain"/>
    <property type="match status" value="2"/>
</dbReference>
<dbReference type="PROSITE" id="PS50234">
    <property type="entry name" value="VWFA"/>
    <property type="match status" value="1"/>
</dbReference>
<keyword evidence="2" id="KW-0067">ATP-binding</keyword>
<evidence type="ECO:0000256" key="1">
    <source>
        <dbReference type="ARBA" id="ARBA00022741"/>
    </source>
</evidence>
<dbReference type="Gene3D" id="3.40.50.410">
    <property type="entry name" value="von Willebrand factor, type A domain"/>
    <property type="match status" value="1"/>
</dbReference>
<dbReference type="CDD" id="cd10229">
    <property type="entry name" value="ASKHA_NBD_HSP70_HSPA12"/>
    <property type="match status" value="1"/>
</dbReference>
<reference evidence="4 5" key="1">
    <citation type="journal article" date="2018" name="New Phytol.">
        <title>Phylogenomics of Endogonaceae and evolution of mycorrhizas within Mucoromycota.</title>
        <authorList>
            <person name="Chang Y."/>
            <person name="Desiro A."/>
            <person name="Na H."/>
            <person name="Sandor L."/>
            <person name="Lipzen A."/>
            <person name="Clum A."/>
            <person name="Barry K."/>
            <person name="Grigoriev I.V."/>
            <person name="Martin F.M."/>
            <person name="Stajich J.E."/>
            <person name="Smith M.E."/>
            <person name="Bonito G."/>
            <person name="Spatafora J.W."/>
        </authorList>
    </citation>
    <scope>NUCLEOTIDE SEQUENCE [LARGE SCALE GENOMIC DNA]</scope>
    <source>
        <strain evidence="4 5">AD002</strain>
    </source>
</reference>
<dbReference type="PANTHER" id="PTHR14187">
    <property type="entry name" value="ALPHA KINASE/ELONGATION FACTOR 2 KINASE"/>
    <property type="match status" value="1"/>
</dbReference>
<protein>
    <recommendedName>
        <fullName evidence="3">VWFA domain-containing protein</fullName>
    </recommendedName>
</protein>
<dbReference type="Gene3D" id="3.90.640.10">
    <property type="entry name" value="Actin, Chain A, domain 4"/>
    <property type="match status" value="1"/>
</dbReference>
<dbReference type="InterPro" id="IPR002035">
    <property type="entry name" value="VWF_A"/>
</dbReference>
<proteinExistence type="predicted"/>
<keyword evidence="5" id="KW-1185">Reference proteome</keyword>
<evidence type="ECO:0000256" key="2">
    <source>
        <dbReference type="ARBA" id="ARBA00022840"/>
    </source>
</evidence>
<name>A0A433QR81_9FUNG</name>
<dbReference type="AlphaFoldDB" id="A0A433QR81"/>
<evidence type="ECO:0000313" key="5">
    <source>
        <dbReference type="Proteomes" id="UP000274822"/>
    </source>
</evidence>
<dbReference type="GO" id="GO:0005524">
    <property type="term" value="F:ATP binding"/>
    <property type="evidence" value="ECO:0007669"/>
    <property type="project" value="UniProtKB-KW"/>
</dbReference>